<dbReference type="RefSeq" id="WP_169532217.1">
    <property type="nucleotide sequence ID" value="NZ_JABBGH010000002.1"/>
</dbReference>
<protein>
    <submittedName>
        <fullName evidence="1">Uncharacterized protein</fullName>
    </submittedName>
</protein>
<gene>
    <name evidence="1" type="ORF">HHL22_15345</name>
</gene>
<evidence type="ECO:0000313" key="1">
    <source>
        <dbReference type="EMBL" id="NML66583.1"/>
    </source>
</evidence>
<organism evidence="1 2">
    <name type="scientific">Hymenobacter polaris</name>
    <dbReference type="NCBI Taxonomy" id="2682546"/>
    <lineage>
        <taxon>Bacteria</taxon>
        <taxon>Pseudomonadati</taxon>
        <taxon>Bacteroidota</taxon>
        <taxon>Cytophagia</taxon>
        <taxon>Cytophagales</taxon>
        <taxon>Hymenobacteraceae</taxon>
        <taxon>Hymenobacter</taxon>
    </lineage>
</organism>
<name>A0A7Y0FN61_9BACT</name>
<accession>A0A7Y0FN61</accession>
<sequence length="104" mass="11976">MNEEIKNWKLKLRYGKLTTIYQHFTSITEGVVAKESDYAVGNAFMALKMWVKDDSEAIDLVSSVAKQVGFVIKDKVELFNTDPIQPPQQEPYGYDLKFTYFKAD</sequence>
<evidence type="ECO:0000313" key="2">
    <source>
        <dbReference type="Proteomes" id="UP000559626"/>
    </source>
</evidence>
<reference evidence="1 2" key="1">
    <citation type="submission" date="2020-04" db="EMBL/GenBank/DDBJ databases">
        <title>Hymenobacter polaris sp. nov., isolated from Arctic soil.</title>
        <authorList>
            <person name="Dahal R.H."/>
        </authorList>
    </citation>
    <scope>NUCLEOTIDE SEQUENCE [LARGE SCALE GENOMIC DNA]</scope>
    <source>
        <strain evidence="1 2">RP-2-7</strain>
    </source>
</reference>
<proteinExistence type="predicted"/>
<dbReference type="AlphaFoldDB" id="A0A7Y0FN61"/>
<dbReference type="EMBL" id="JABBGH010000002">
    <property type="protein sequence ID" value="NML66583.1"/>
    <property type="molecule type" value="Genomic_DNA"/>
</dbReference>
<keyword evidence="2" id="KW-1185">Reference proteome</keyword>
<comment type="caution">
    <text evidence="1">The sequence shown here is derived from an EMBL/GenBank/DDBJ whole genome shotgun (WGS) entry which is preliminary data.</text>
</comment>
<dbReference type="Proteomes" id="UP000559626">
    <property type="component" value="Unassembled WGS sequence"/>
</dbReference>